<evidence type="ECO:0000259" key="4">
    <source>
        <dbReference type="Pfam" id="PF00085"/>
    </source>
</evidence>
<dbReference type="EMBL" id="JACCCC010000001">
    <property type="protein sequence ID" value="NYE49427.1"/>
    <property type="molecule type" value="Genomic_DNA"/>
</dbReference>
<dbReference type="GO" id="GO:0006950">
    <property type="term" value="P:response to stress"/>
    <property type="evidence" value="ECO:0007669"/>
    <property type="project" value="UniProtKB-ARBA"/>
</dbReference>
<proteinExistence type="inferred from homology"/>
<dbReference type="RefSeq" id="WP_179645093.1">
    <property type="nucleotide sequence ID" value="NZ_BAAAYY010000029.1"/>
</dbReference>
<sequence>MQPSDFSMQSAVDLGARKAALEREAKRQAEAASGTANPYAVDVTEENLQSDVLERSLQIPVILVLLANWSGEAKQVEQVLDRLAIGAGGQWLLAKVDAEASPQLAQALRAQGVPALYLALGGQIQPIAAGAMNEEQVRELLTQVFGALREQGVLPEDYTGLGPAEGGQEEQDQPEQQAQQAQDPVQAEAAAALENGDYAAAEAVYVKALEANPGDEELKARLAQVRLVSRVRDLDAAAVRQAAADDPEDVDAQCKVADIDMYGGKFEDAFDRLIATVRRTRDEPRDRVRKHLLGLFEVLPPGDPRIAKARRGLTSALF</sequence>
<dbReference type="PANTHER" id="PTHR45663:SF11">
    <property type="entry name" value="GEO12009P1"/>
    <property type="match status" value="1"/>
</dbReference>
<keyword evidence="2" id="KW-0676">Redox-active center</keyword>
<evidence type="ECO:0000313" key="5">
    <source>
        <dbReference type="EMBL" id="NYE49427.1"/>
    </source>
</evidence>
<dbReference type="InterPro" id="IPR011990">
    <property type="entry name" value="TPR-like_helical_dom_sf"/>
</dbReference>
<name>A0A852U1G9_9ACTN</name>
<reference evidence="5 6" key="1">
    <citation type="submission" date="2020-07" db="EMBL/GenBank/DDBJ databases">
        <title>Sequencing the genomes of 1000 actinobacteria strains.</title>
        <authorList>
            <person name="Klenk H.-P."/>
        </authorList>
    </citation>
    <scope>NUCLEOTIDE SEQUENCE [LARGE SCALE GENOMIC DNA]</scope>
    <source>
        <strain evidence="5 6">CXB654</strain>
    </source>
</reference>
<dbReference type="Pfam" id="PF13428">
    <property type="entry name" value="TPR_14"/>
    <property type="match status" value="1"/>
</dbReference>
<protein>
    <submittedName>
        <fullName evidence="5">Putative thioredoxin</fullName>
    </submittedName>
</protein>
<organism evidence="5 6">
    <name type="scientific">Spinactinospora alkalitolerans</name>
    <dbReference type="NCBI Taxonomy" id="687207"/>
    <lineage>
        <taxon>Bacteria</taxon>
        <taxon>Bacillati</taxon>
        <taxon>Actinomycetota</taxon>
        <taxon>Actinomycetes</taxon>
        <taxon>Streptosporangiales</taxon>
        <taxon>Nocardiopsidaceae</taxon>
        <taxon>Spinactinospora</taxon>
    </lineage>
</organism>
<dbReference type="Gene3D" id="3.40.30.10">
    <property type="entry name" value="Glutaredoxin"/>
    <property type="match status" value="1"/>
</dbReference>
<gene>
    <name evidence="5" type="ORF">HDA32_004547</name>
</gene>
<evidence type="ECO:0000256" key="2">
    <source>
        <dbReference type="ARBA" id="ARBA00023284"/>
    </source>
</evidence>
<dbReference type="GO" id="GO:0015035">
    <property type="term" value="F:protein-disulfide reductase activity"/>
    <property type="evidence" value="ECO:0007669"/>
    <property type="project" value="TreeGrafter"/>
</dbReference>
<dbReference type="Pfam" id="PF00085">
    <property type="entry name" value="Thioredoxin"/>
    <property type="match status" value="1"/>
</dbReference>
<keyword evidence="6" id="KW-1185">Reference proteome</keyword>
<comment type="similarity">
    <text evidence="1">Belongs to the thioredoxin family.</text>
</comment>
<dbReference type="SUPFAM" id="SSF48452">
    <property type="entry name" value="TPR-like"/>
    <property type="match status" value="1"/>
</dbReference>
<dbReference type="CDD" id="cd02956">
    <property type="entry name" value="ybbN"/>
    <property type="match status" value="1"/>
</dbReference>
<comment type="caution">
    <text evidence="5">The sequence shown here is derived from an EMBL/GenBank/DDBJ whole genome shotgun (WGS) entry which is preliminary data.</text>
</comment>
<dbReference type="Gene3D" id="1.25.40.10">
    <property type="entry name" value="Tetratricopeptide repeat domain"/>
    <property type="match status" value="1"/>
</dbReference>
<dbReference type="PANTHER" id="PTHR45663">
    <property type="entry name" value="GEO12009P1"/>
    <property type="match status" value="1"/>
</dbReference>
<dbReference type="InterPro" id="IPR036249">
    <property type="entry name" value="Thioredoxin-like_sf"/>
</dbReference>
<accession>A0A852U1G9</accession>
<evidence type="ECO:0000256" key="1">
    <source>
        <dbReference type="ARBA" id="ARBA00008987"/>
    </source>
</evidence>
<feature type="domain" description="Thioredoxin" evidence="4">
    <location>
        <begin position="42"/>
        <end position="141"/>
    </location>
</feature>
<dbReference type="Pfam" id="PF14561">
    <property type="entry name" value="TPR_20"/>
    <property type="match status" value="1"/>
</dbReference>
<evidence type="ECO:0000256" key="3">
    <source>
        <dbReference type="SAM" id="MobiDB-lite"/>
    </source>
</evidence>
<evidence type="ECO:0000313" key="6">
    <source>
        <dbReference type="Proteomes" id="UP000589036"/>
    </source>
</evidence>
<dbReference type="InterPro" id="IPR013766">
    <property type="entry name" value="Thioredoxin_domain"/>
</dbReference>
<dbReference type="Proteomes" id="UP000589036">
    <property type="component" value="Unassembled WGS sequence"/>
</dbReference>
<feature type="compositionally biased region" description="Low complexity" evidence="3">
    <location>
        <begin position="174"/>
        <end position="185"/>
    </location>
</feature>
<feature type="region of interest" description="Disordered" evidence="3">
    <location>
        <begin position="156"/>
        <end position="185"/>
    </location>
</feature>
<dbReference type="SUPFAM" id="SSF52833">
    <property type="entry name" value="Thioredoxin-like"/>
    <property type="match status" value="1"/>
</dbReference>
<dbReference type="AlphaFoldDB" id="A0A852U1G9"/>
<dbReference type="GO" id="GO:0005737">
    <property type="term" value="C:cytoplasm"/>
    <property type="evidence" value="ECO:0007669"/>
    <property type="project" value="TreeGrafter"/>
</dbReference>